<comment type="caution">
    <text evidence="11">The sequence shown here is derived from an EMBL/GenBank/DDBJ whole genome shotgun (WGS) entry which is preliminary data.</text>
</comment>
<dbReference type="InterPro" id="IPR046342">
    <property type="entry name" value="CBS_dom_sf"/>
</dbReference>
<feature type="transmembrane region" description="Helical" evidence="10">
    <location>
        <begin position="174"/>
        <end position="196"/>
    </location>
</feature>
<feature type="transmembrane region" description="Helical" evidence="10">
    <location>
        <begin position="614"/>
        <end position="635"/>
    </location>
</feature>
<organism evidence="11 12">
    <name type="scientific">Prorocentrum cordatum</name>
    <dbReference type="NCBI Taxonomy" id="2364126"/>
    <lineage>
        <taxon>Eukaryota</taxon>
        <taxon>Sar</taxon>
        <taxon>Alveolata</taxon>
        <taxon>Dinophyceae</taxon>
        <taxon>Prorocentrales</taxon>
        <taxon>Prorocentraceae</taxon>
        <taxon>Prorocentrum</taxon>
    </lineage>
</organism>
<feature type="transmembrane region" description="Helical" evidence="10">
    <location>
        <begin position="537"/>
        <end position="561"/>
    </location>
</feature>
<proteinExistence type="predicted"/>
<keyword evidence="12" id="KW-1185">Reference proteome</keyword>
<comment type="subcellular location">
    <subcellularLocation>
        <location evidence="1">Membrane</location>
        <topology evidence="1">Multi-pass membrane protein</topology>
    </subcellularLocation>
</comment>
<feature type="transmembrane region" description="Helical" evidence="10">
    <location>
        <begin position="134"/>
        <end position="154"/>
    </location>
</feature>
<feature type="non-terminal residue" evidence="11">
    <location>
        <position position="1"/>
    </location>
</feature>
<dbReference type="Pfam" id="PF00654">
    <property type="entry name" value="Voltage_CLC"/>
    <property type="match status" value="1"/>
</dbReference>
<keyword evidence="8" id="KW-0868">Chloride</keyword>
<protein>
    <recommendedName>
        <fullName evidence="13">Chloride channel protein</fullName>
    </recommendedName>
</protein>
<evidence type="ECO:0000256" key="7">
    <source>
        <dbReference type="ARBA" id="ARBA00023136"/>
    </source>
</evidence>
<feature type="transmembrane region" description="Helical" evidence="10">
    <location>
        <begin position="581"/>
        <end position="602"/>
    </location>
</feature>
<feature type="region of interest" description="Disordered" evidence="9">
    <location>
        <begin position="1"/>
        <end position="22"/>
    </location>
</feature>
<name>A0ABN9R1J1_9DINO</name>
<evidence type="ECO:0000256" key="6">
    <source>
        <dbReference type="ARBA" id="ARBA00023065"/>
    </source>
</evidence>
<reference evidence="11" key="1">
    <citation type="submission" date="2023-10" db="EMBL/GenBank/DDBJ databases">
        <authorList>
            <person name="Chen Y."/>
            <person name="Shah S."/>
            <person name="Dougan E. K."/>
            <person name="Thang M."/>
            <person name="Chan C."/>
        </authorList>
    </citation>
    <scope>NUCLEOTIDE SEQUENCE [LARGE SCALE GENOMIC DNA]</scope>
</reference>
<evidence type="ECO:0000256" key="9">
    <source>
        <dbReference type="SAM" id="MobiDB-lite"/>
    </source>
</evidence>
<dbReference type="Proteomes" id="UP001189429">
    <property type="component" value="Unassembled WGS sequence"/>
</dbReference>
<keyword evidence="4" id="KW-0677">Repeat</keyword>
<dbReference type="PRINTS" id="PR00762">
    <property type="entry name" value="CLCHANNEL"/>
</dbReference>
<dbReference type="PANTHER" id="PTHR45720">
    <property type="entry name" value="CHLORIDE CHANNEL PROTEIN 2"/>
    <property type="match status" value="1"/>
</dbReference>
<sequence>LGARAPPSLGRSRTRRGSLAVPPCACPRARGPDPAAAMWDKLHAAVAQAGAAGTPGRGRRLQHVAALESPLLSAADEEEVASPLSPSSRRHNEAKEFVAEKLPARLQKKLVKKATEARFRVSQRYMSKDERHKSMFWIVLVLTAVLSSLVSFIIDQGTQNIGTWRQGFTTFSHGYSDLGMICIFNIMLTCGARLLVRTKVEAEGSGFPEVKAMLFGKPMRNFLTLRVLAIKAVCLTMGVGAGLPLGKEGPNVHMAACISHTLSDLMGRWGLMDKDFFVKKRVAASHLLLAACAVGVGSSFSAPIGGVVFALELVLPQVFDSVGYSGCFLSAVSGSVCYILYRSAFADASVLMPLLSTNVGPGEGAQSRYPFFLLLMDVLLGVICGYTGAYWISSHKKCAKMFKEWRLQTAKAYKFKHGSLLADHILEDSPSAKVKGAVTRFKFNVRTGIYNQLEKREWRDLAQIAVITLVNTIVAANLPLLGGKPQPALLSTLFNKELMTDESWVLWWAGPVATMFLCFLAKWFLTMMALSLPNPAGVVAPVMIIGGLLGRFLIMLVPSVFLDILLGSTEDTVSDAERIALRGALVARFAIIGAGAFSSAVCRAFAMAITIFEVLALPNLIIPISTASLAAMFVADKFARPYFDTNLIGRGLQGISDLTHGKEAFKPAFEKMRRVDLLSGCLEKKTSLMEIEQVLSEPCNQDEEFFAIVEHVNSGSWQDTGVSCMLKGCITRKNLEDIKTDVSSKGHGASMLIDLMSPQYAFVQRGSSAPPRVNLTPLHVTEDTIVQDVYLVMKVANEPVVFVTKDNLLQGIITLKESCSATPWRRAAGAAGTTPATTR</sequence>
<feature type="transmembrane region" description="Helical" evidence="10">
    <location>
        <begin position="322"/>
        <end position="341"/>
    </location>
</feature>
<dbReference type="InterPro" id="IPR050970">
    <property type="entry name" value="Cl_channel_volt-gated"/>
</dbReference>
<evidence type="ECO:0008006" key="13">
    <source>
        <dbReference type="Google" id="ProtNLM"/>
    </source>
</evidence>
<evidence type="ECO:0000313" key="11">
    <source>
        <dbReference type="EMBL" id="CAK0811651.1"/>
    </source>
</evidence>
<evidence type="ECO:0000256" key="1">
    <source>
        <dbReference type="ARBA" id="ARBA00004141"/>
    </source>
</evidence>
<keyword evidence="5 10" id="KW-1133">Transmembrane helix</keyword>
<evidence type="ECO:0000256" key="2">
    <source>
        <dbReference type="ARBA" id="ARBA00022448"/>
    </source>
</evidence>
<gene>
    <name evidence="11" type="ORF">PCOR1329_LOCUS16186</name>
</gene>
<dbReference type="InterPro" id="IPR014743">
    <property type="entry name" value="Cl-channel_core"/>
</dbReference>
<feature type="transmembrane region" description="Helical" evidence="10">
    <location>
        <begin position="461"/>
        <end position="481"/>
    </location>
</feature>
<dbReference type="EMBL" id="CAUYUJ010004947">
    <property type="protein sequence ID" value="CAK0811651.1"/>
    <property type="molecule type" value="Genomic_DNA"/>
</dbReference>
<keyword evidence="3 10" id="KW-0812">Transmembrane</keyword>
<dbReference type="PANTHER" id="PTHR45720:SF10">
    <property type="entry name" value="CHLORIDE CHANNEL PROTEIN 2"/>
    <property type="match status" value="1"/>
</dbReference>
<feature type="transmembrane region" description="Helical" evidence="10">
    <location>
        <begin position="371"/>
        <end position="393"/>
    </location>
</feature>
<dbReference type="InterPro" id="IPR001807">
    <property type="entry name" value="ClC"/>
</dbReference>
<feature type="transmembrane region" description="Helical" evidence="10">
    <location>
        <begin position="505"/>
        <end position="525"/>
    </location>
</feature>
<accession>A0ABN9R1J1</accession>
<evidence type="ECO:0000256" key="5">
    <source>
        <dbReference type="ARBA" id="ARBA00022989"/>
    </source>
</evidence>
<keyword evidence="7 10" id="KW-0472">Membrane</keyword>
<evidence type="ECO:0000256" key="3">
    <source>
        <dbReference type="ARBA" id="ARBA00022692"/>
    </source>
</evidence>
<feature type="transmembrane region" description="Helical" evidence="10">
    <location>
        <begin position="223"/>
        <end position="245"/>
    </location>
</feature>
<evidence type="ECO:0000313" key="12">
    <source>
        <dbReference type="Proteomes" id="UP001189429"/>
    </source>
</evidence>
<dbReference type="Gene3D" id="1.10.3080.10">
    <property type="entry name" value="Clc chloride channel"/>
    <property type="match status" value="2"/>
</dbReference>
<evidence type="ECO:0000256" key="10">
    <source>
        <dbReference type="SAM" id="Phobius"/>
    </source>
</evidence>
<evidence type="ECO:0000256" key="4">
    <source>
        <dbReference type="ARBA" id="ARBA00022737"/>
    </source>
</evidence>
<evidence type="ECO:0000256" key="8">
    <source>
        <dbReference type="ARBA" id="ARBA00023214"/>
    </source>
</evidence>
<dbReference type="SUPFAM" id="SSF81340">
    <property type="entry name" value="Clc chloride channel"/>
    <property type="match status" value="1"/>
</dbReference>
<dbReference type="SUPFAM" id="SSF54631">
    <property type="entry name" value="CBS-domain pair"/>
    <property type="match status" value="1"/>
</dbReference>
<keyword evidence="6" id="KW-0406">Ion transport</keyword>
<feature type="transmembrane region" description="Helical" evidence="10">
    <location>
        <begin position="287"/>
        <end position="315"/>
    </location>
</feature>
<keyword evidence="2" id="KW-0813">Transport</keyword>